<dbReference type="AlphaFoldDB" id="A0A5C2SLP9"/>
<feature type="region of interest" description="Disordered" evidence="1">
    <location>
        <begin position="1"/>
        <end position="62"/>
    </location>
</feature>
<sequence length="62" mass="6792">MLVIRLGAQERQHSCTSRRSPSLFTSESPRTSRPTRLAHRGSTTGDHSPPPVRASHAQVATE</sequence>
<protein>
    <submittedName>
        <fullName evidence="2">Uncharacterized protein</fullName>
    </submittedName>
</protein>
<reference evidence="2" key="1">
    <citation type="journal article" date="2018" name="Genome Biol. Evol.">
        <title>Genomics and development of Lentinus tigrinus, a white-rot wood-decaying mushroom with dimorphic fruiting bodies.</title>
        <authorList>
            <person name="Wu B."/>
            <person name="Xu Z."/>
            <person name="Knudson A."/>
            <person name="Carlson A."/>
            <person name="Chen N."/>
            <person name="Kovaka S."/>
            <person name="LaButti K."/>
            <person name="Lipzen A."/>
            <person name="Pennachio C."/>
            <person name="Riley R."/>
            <person name="Schakwitz W."/>
            <person name="Umezawa K."/>
            <person name="Ohm R.A."/>
            <person name="Grigoriev I.V."/>
            <person name="Nagy L.G."/>
            <person name="Gibbons J."/>
            <person name="Hibbett D."/>
        </authorList>
    </citation>
    <scope>NUCLEOTIDE SEQUENCE [LARGE SCALE GENOMIC DNA]</scope>
    <source>
        <strain evidence="2">ALCF2SS1-6</strain>
    </source>
</reference>
<dbReference type="Proteomes" id="UP000313359">
    <property type="component" value="Unassembled WGS sequence"/>
</dbReference>
<evidence type="ECO:0000256" key="1">
    <source>
        <dbReference type="SAM" id="MobiDB-lite"/>
    </source>
</evidence>
<keyword evidence="3" id="KW-1185">Reference proteome</keyword>
<evidence type="ECO:0000313" key="2">
    <source>
        <dbReference type="EMBL" id="RPD64077.1"/>
    </source>
</evidence>
<dbReference type="EMBL" id="ML122254">
    <property type="protein sequence ID" value="RPD64077.1"/>
    <property type="molecule type" value="Genomic_DNA"/>
</dbReference>
<evidence type="ECO:0000313" key="3">
    <source>
        <dbReference type="Proteomes" id="UP000313359"/>
    </source>
</evidence>
<accession>A0A5C2SLP9</accession>
<feature type="compositionally biased region" description="Polar residues" evidence="1">
    <location>
        <begin position="14"/>
        <end position="34"/>
    </location>
</feature>
<name>A0A5C2SLP9_9APHY</name>
<gene>
    <name evidence="2" type="ORF">L227DRAFT_571645</name>
</gene>
<organism evidence="2 3">
    <name type="scientific">Lentinus tigrinus ALCF2SS1-6</name>
    <dbReference type="NCBI Taxonomy" id="1328759"/>
    <lineage>
        <taxon>Eukaryota</taxon>
        <taxon>Fungi</taxon>
        <taxon>Dikarya</taxon>
        <taxon>Basidiomycota</taxon>
        <taxon>Agaricomycotina</taxon>
        <taxon>Agaricomycetes</taxon>
        <taxon>Polyporales</taxon>
        <taxon>Polyporaceae</taxon>
        <taxon>Lentinus</taxon>
    </lineage>
</organism>
<proteinExistence type="predicted"/>